<dbReference type="Proteomes" id="UP000822688">
    <property type="component" value="Chromosome 2"/>
</dbReference>
<protein>
    <submittedName>
        <fullName evidence="1">Uncharacterized protein</fullName>
    </submittedName>
</protein>
<comment type="caution">
    <text evidence="1">The sequence shown here is derived from an EMBL/GenBank/DDBJ whole genome shotgun (WGS) entry which is preliminary data.</text>
</comment>
<proteinExistence type="predicted"/>
<reference evidence="1" key="1">
    <citation type="submission" date="2020-06" db="EMBL/GenBank/DDBJ databases">
        <title>WGS assembly of Ceratodon purpureus strain R40.</title>
        <authorList>
            <person name="Carey S.B."/>
            <person name="Jenkins J."/>
            <person name="Shu S."/>
            <person name="Lovell J.T."/>
            <person name="Sreedasyam A."/>
            <person name="Maumus F."/>
            <person name="Tiley G.P."/>
            <person name="Fernandez-Pozo N."/>
            <person name="Barry K."/>
            <person name="Chen C."/>
            <person name="Wang M."/>
            <person name="Lipzen A."/>
            <person name="Daum C."/>
            <person name="Saski C.A."/>
            <person name="Payton A.C."/>
            <person name="Mcbreen J.C."/>
            <person name="Conrad R.E."/>
            <person name="Kollar L.M."/>
            <person name="Olsson S."/>
            <person name="Huttunen S."/>
            <person name="Landis J.B."/>
            <person name="Wickett N.J."/>
            <person name="Johnson M.G."/>
            <person name="Rensing S.A."/>
            <person name="Grimwood J."/>
            <person name="Schmutz J."/>
            <person name="Mcdaniel S.F."/>
        </authorList>
    </citation>
    <scope>NUCLEOTIDE SEQUENCE</scope>
    <source>
        <strain evidence="1">R40</strain>
    </source>
</reference>
<dbReference type="AlphaFoldDB" id="A0A8T0IY74"/>
<organism evidence="1 2">
    <name type="scientific">Ceratodon purpureus</name>
    <name type="common">Fire moss</name>
    <name type="synonym">Dicranum purpureum</name>
    <dbReference type="NCBI Taxonomy" id="3225"/>
    <lineage>
        <taxon>Eukaryota</taxon>
        <taxon>Viridiplantae</taxon>
        <taxon>Streptophyta</taxon>
        <taxon>Embryophyta</taxon>
        <taxon>Bryophyta</taxon>
        <taxon>Bryophytina</taxon>
        <taxon>Bryopsida</taxon>
        <taxon>Dicranidae</taxon>
        <taxon>Pseudoditrichales</taxon>
        <taxon>Ditrichaceae</taxon>
        <taxon>Ceratodon</taxon>
    </lineage>
</organism>
<dbReference type="EMBL" id="CM026422">
    <property type="protein sequence ID" value="KAG0588195.1"/>
    <property type="molecule type" value="Genomic_DNA"/>
</dbReference>
<accession>A0A8T0IY74</accession>
<name>A0A8T0IY74_CERPU</name>
<sequence>MEALSACHSLLHSAQKCVRNGRIWNSGSFQDTIDKAPPNGFSTQLHVYVGVFLPCSPLPEGRPSFLARVRQASGNYLHPQKTVSVVSVSFCFGCKLLFWMNICLGVSGVVT</sequence>
<gene>
    <name evidence="1" type="ORF">KC19_2G224000</name>
</gene>
<evidence type="ECO:0000313" key="1">
    <source>
        <dbReference type="EMBL" id="KAG0588195.1"/>
    </source>
</evidence>
<evidence type="ECO:0000313" key="2">
    <source>
        <dbReference type="Proteomes" id="UP000822688"/>
    </source>
</evidence>
<keyword evidence="2" id="KW-1185">Reference proteome</keyword>